<feature type="transmembrane region" description="Helical" evidence="1">
    <location>
        <begin position="318"/>
        <end position="337"/>
    </location>
</feature>
<organism evidence="2 3">
    <name type="scientific">Corynespora cassiicola Philippines</name>
    <dbReference type="NCBI Taxonomy" id="1448308"/>
    <lineage>
        <taxon>Eukaryota</taxon>
        <taxon>Fungi</taxon>
        <taxon>Dikarya</taxon>
        <taxon>Ascomycota</taxon>
        <taxon>Pezizomycotina</taxon>
        <taxon>Dothideomycetes</taxon>
        <taxon>Pleosporomycetidae</taxon>
        <taxon>Pleosporales</taxon>
        <taxon>Corynesporascaceae</taxon>
        <taxon>Corynespora</taxon>
    </lineage>
</organism>
<keyword evidence="1" id="KW-0812">Transmembrane</keyword>
<name>A0A2T2NKQ2_CORCC</name>
<evidence type="ECO:0000313" key="2">
    <source>
        <dbReference type="EMBL" id="PSN65960.1"/>
    </source>
</evidence>
<dbReference type="AlphaFoldDB" id="A0A2T2NKQ2"/>
<keyword evidence="3" id="KW-1185">Reference proteome</keyword>
<accession>A0A2T2NKQ2</accession>
<proteinExistence type="predicted"/>
<keyword evidence="1" id="KW-0472">Membrane</keyword>
<evidence type="ECO:0000313" key="3">
    <source>
        <dbReference type="Proteomes" id="UP000240883"/>
    </source>
</evidence>
<reference evidence="2 3" key="1">
    <citation type="journal article" date="2018" name="Front. Microbiol.">
        <title>Genome-Wide Analysis of Corynespora cassiicola Leaf Fall Disease Putative Effectors.</title>
        <authorList>
            <person name="Lopez D."/>
            <person name="Ribeiro S."/>
            <person name="Label P."/>
            <person name="Fumanal B."/>
            <person name="Venisse J.S."/>
            <person name="Kohler A."/>
            <person name="de Oliveira R.R."/>
            <person name="Labutti K."/>
            <person name="Lipzen A."/>
            <person name="Lail K."/>
            <person name="Bauer D."/>
            <person name="Ohm R.A."/>
            <person name="Barry K.W."/>
            <person name="Spatafora J."/>
            <person name="Grigoriev I.V."/>
            <person name="Martin F.M."/>
            <person name="Pujade-Renaud V."/>
        </authorList>
    </citation>
    <scope>NUCLEOTIDE SEQUENCE [LARGE SCALE GENOMIC DNA]</scope>
    <source>
        <strain evidence="2 3">Philippines</strain>
    </source>
</reference>
<protein>
    <submittedName>
        <fullName evidence="2">Uncharacterized protein</fullName>
    </submittedName>
</protein>
<keyword evidence="1" id="KW-1133">Transmembrane helix</keyword>
<gene>
    <name evidence="2" type="ORF">BS50DRAFT_525791</name>
</gene>
<dbReference type="EMBL" id="KZ678136">
    <property type="protein sequence ID" value="PSN65960.1"/>
    <property type="molecule type" value="Genomic_DNA"/>
</dbReference>
<dbReference type="Proteomes" id="UP000240883">
    <property type="component" value="Unassembled WGS sequence"/>
</dbReference>
<sequence>MSVSCPLIESPHHHTKTVILDHFWGQSSQPRSQAKYVAHSEAYWRFYSQECERALHDGGRSCLARTHQDLIDIVALFKEHRSRDEISKSLLCRLTKKHANEEELVNGAIDLAASIFLMIDFWNPLLGFSGRQLLAWSNGSIKECVHSHFCAQPTLGHEGVKLQRIFNALNLERIAGVQLVLTNNLADHLRLVDDDTKLYFFHHASFLRANLHSDILPPGLAEETLRTLALLCPQSDRATKKWLRRLPKPIVSKWPSGRPAYILDPHLMRCGHLKTDDRQIEKFIYWHDRLVVLKQVFDETTPNNISQWWHDRRNGVQWYTFWVAIIVLSLTLMFGLIQSIEGALQVYGSFQNGPGK</sequence>
<evidence type="ECO:0000256" key="1">
    <source>
        <dbReference type="SAM" id="Phobius"/>
    </source>
</evidence>
<dbReference type="OrthoDB" id="5428890at2759"/>